<dbReference type="PANTHER" id="PTHR42336">
    <property type="entry name" value="THIOREDOXIN DOMAIN-CONTAINING PROTEIN-RELATED"/>
    <property type="match status" value="1"/>
</dbReference>
<evidence type="ECO:0000313" key="3">
    <source>
        <dbReference type="EMBL" id="KAH7313265.1"/>
    </source>
</evidence>
<protein>
    <recommendedName>
        <fullName evidence="2">Thioredoxin domain-containing protein</fullName>
    </recommendedName>
</protein>
<evidence type="ECO:0000256" key="1">
    <source>
        <dbReference type="SAM" id="MobiDB-lite"/>
    </source>
</evidence>
<dbReference type="EMBL" id="JAGPNK010000009">
    <property type="protein sequence ID" value="KAH7313265.1"/>
    <property type="molecule type" value="Genomic_DNA"/>
</dbReference>
<dbReference type="PANTHER" id="PTHR42336:SF1">
    <property type="entry name" value="ALKYL HYDROPEROXIDE REDUCTASE SUBUNIT C_ THIOL SPECIFIC ANTIOXIDANT DOMAIN-CONTAINING PROTEIN"/>
    <property type="match status" value="1"/>
</dbReference>
<feature type="region of interest" description="Disordered" evidence="1">
    <location>
        <begin position="214"/>
        <end position="233"/>
    </location>
</feature>
<organism evidence="3 4">
    <name type="scientific">Stachybotrys elegans</name>
    <dbReference type="NCBI Taxonomy" id="80388"/>
    <lineage>
        <taxon>Eukaryota</taxon>
        <taxon>Fungi</taxon>
        <taxon>Dikarya</taxon>
        <taxon>Ascomycota</taxon>
        <taxon>Pezizomycotina</taxon>
        <taxon>Sordariomycetes</taxon>
        <taxon>Hypocreomycetidae</taxon>
        <taxon>Hypocreales</taxon>
        <taxon>Stachybotryaceae</taxon>
        <taxon>Stachybotrys</taxon>
    </lineage>
</organism>
<name>A0A8K0SRA1_9HYPO</name>
<dbReference type="PROSITE" id="PS51352">
    <property type="entry name" value="THIOREDOXIN_2"/>
    <property type="match status" value="1"/>
</dbReference>
<dbReference type="InterPro" id="IPR032801">
    <property type="entry name" value="PXL2A/B/C"/>
</dbReference>
<dbReference type="InterPro" id="IPR013766">
    <property type="entry name" value="Thioredoxin_domain"/>
</dbReference>
<dbReference type="Pfam" id="PF13911">
    <property type="entry name" value="AhpC-TSA_2"/>
    <property type="match status" value="1"/>
</dbReference>
<dbReference type="AlphaFoldDB" id="A0A8K0SRA1"/>
<feature type="compositionally biased region" description="Basic and acidic residues" evidence="1">
    <location>
        <begin position="223"/>
        <end position="233"/>
    </location>
</feature>
<evidence type="ECO:0000313" key="4">
    <source>
        <dbReference type="Proteomes" id="UP000813444"/>
    </source>
</evidence>
<sequence length="233" mass="25341">MSQEQASTSTWATGLASTLKSGFMRELETFKTLPPRDLQPVPQVGSEAPRSAKIALSDGWPTLIVFLRHCGCPFAEKTFRQMATLASQLAGRVRFIAVSHSSAETTERWVMDVGGTWGADVIIDEDRDLYAQWGLGMASAWETISPTTLFSVVRLGINEGVWNRPAENGSRWQKAGAFAVDANGIVRWLHVPTTASDVPDLVAGIRALGFHEPLAAQTPHAHPTREQDGHAHG</sequence>
<dbReference type="Proteomes" id="UP000813444">
    <property type="component" value="Unassembled WGS sequence"/>
</dbReference>
<comment type="caution">
    <text evidence="3">The sequence shown here is derived from an EMBL/GenBank/DDBJ whole genome shotgun (WGS) entry which is preliminary data.</text>
</comment>
<reference evidence="3" key="1">
    <citation type="journal article" date="2021" name="Nat. Commun.">
        <title>Genetic determinants of endophytism in the Arabidopsis root mycobiome.</title>
        <authorList>
            <person name="Mesny F."/>
            <person name="Miyauchi S."/>
            <person name="Thiergart T."/>
            <person name="Pickel B."/>
            <person name="Atanasova L."/>
            <person name="Karlsson M."/>
            <person name="Huettel B."/>
            <person name="Barry K.W."/>
            <person name="Haridas S."/>
            <person name="Chen C."/>
            <person name="Bauer D."/>
            <person name="Andreopoulos W."/>
            <person name="Pangilinan J."/>
            <person name="LaButti K."/>
            <person name="Riley R."/>
            <person name="Lipzen A."/>
            <person name="Clum A."/>
            <person name="Drula E."/>
            <person name="Henrissat B."/>
            <person name="Kohler A."/>
            <person name="Grigoriev I.V."/>
            <person name="Martin F.M."/>
            <person name="Hacquard S."/>
        </authorList>
    </citation>
    <scope>NUCLEOTIDE SEQUENCE</scope>
    <source>
        <strain evidence="3">MPI-CAGE-CH-0235</strain>
    </source>
</reference>
<keyword evidence="4" id="KW-1185">Reference proteome</keyword>
<gene>
    <name evidence="3" type="ORF">B0I35DRAFT_479968</name>
</gene>
<proteinExistence type="predicted"/>
<dbReference type="OrthoDB" id="40334at2759"/>
<evidence type="ECO:0000259" key="2">
    <source>
        <dbReference type="PROSITE" id="PS51352"/>
    </source>
</evidence>
<accession>A0A8K0SRA1</accession>
<dbReference type="SUPFAM" id="SSF52833">
    <property type="entry name" value="Thioredoxin-like"/>
    <property type="match status" value="1"/>
</dbReference>
<dbReference type="InterPro" id="IPR036249">
    <property type="entry name" value="Thioredoxin-like_sf"/>
</dbReference>
<dbReference type="Gene3D" id="3.40.30.10">
    <property type="entry name" value="Glutaredoxin"/>
    <property type="match status" value="1"/>
</dbReference>
<feature type="domain" description="Thioredoxin" evidence="2">
    <location>
        <begin position="42"/>
        <end position="210"/>
    </location>
</feature>